<evidence type="ECO:0000313" key="3">
    <source>
        <dbReference type="EMBL" id="RZC72180.1"/>
    </source>
</evidence>
<dbReference type="STRING" id="3469.A0A4Y7KIK3"/>
<dbReference type="Pfam" id="PF23189">
    <property type="entry name" value="UPF0261_C"/>
    <property type="match status" value="1"/>
</dbReference>
<proteinExistence type="predicted"/>
<dbReference type="Gene3D" id="3.40.50.12030">
    <property type="entry name" value="Uncharacterised protein family UPF0261, NC domain"/>
    <property type="match status" value="2"/>
</dbReference>
<evidence type="ECO:0000259" key="2">
    <source>
        <dbReference type="Pfam" id="PF23189"/>
    </source>
</evidence>
<gene>
    <name evidence="3" type="ORF">C5167_035380</name>
</gene>
<accession>A0A4Y7KIK3</accession>
<protein>
    <submittedName>
        <fullName evidence="3">Uncharacterized protein</fullName>
    </submittedName>
</protein>
<dbReference type="AlphaFoldDB" id="A0A4Y7KIK3"/>
<organism evidence="3 4">
    <name type="scientific">Papaver somniferum</name>
    <name type="common">Opium poppy</name>
    <dbReference type="NCBI Taxonomy" id="3469"/>
    <lineage>
        <taxon>Eukaryota</taxon>
        <taxon>Viridiplantae</taxon>
        <taxon>Streptophyta</taxon>
        <taxon>Embryophyta</taxon>
        <taxon>Tracheophyta</taxon>
        <taxon>Spermatophyta</taxon>
        <taxon>Magnoliopsida</taxon>
        <taxon>Ranunculales</taxon>
        <taxon>Papaveraceae</taxon>
        <taxon>Papaveroideae</taxon>
        <taxon>Papaver</taxon>
    </lineage>
</organism>
<keyword evidence="4" id="KW-1185">Reference proteome</keyword>
<name>A0A4Y7KIK3_PAPSO</name>
<dbReference type="EMBL" id="CM010721">
    <property type="protein sequence ID" value="RZC72180.1"/>
    <property type="molecule type" value="Genomic_DNA"/>
</dbReference>
<dbReference type="InterPro" id="IPR044122">
    <property type="entry name" value="UPF0261_N"/>
</dbReference>
<dbReference type="Proteomes" id="UP000316621">
    <property type="component" value="Chromosome 7"/>
</dbReference>
<dbReference type="Pfam" id="PF06792">
    <property type="entry name" value="UPF0261"/>
    <property type="match status" value="1"/>
</dbReference>
<dbReference type="PANTHER" id="PTHR31862:SF1">
    <property type="entry name" value="UPF0261 DOMAIN PROTEIN (AFU_ORTHOLOGUE AFUA_1G10120)"/>
    <property type="match status" value="1"/>
</dbReference>
<dbReference type="OMA" id="RIAITMF"/>
<dbReference type="InterPro" id="IPR051353">
    <property type="entry name" value="Tobamovirus_resist_UPF0261"/>
</dbReference>
<reference evidence="3 4" key="1">
    <citation type="journal article" date="2018" name="Science">
        <title>The opium poppy genome and morphinan production.</title>
        <authorList>
            <person name="Guo L."/>
            <person name="Winzer T."/>
            <person name="Yang X."/>
            <person name="Li Y."/>
            <person name="Ning Z."/>
            <person name="He Z."/>
            <person name="Teodor R."/>
            <person name="Lu Y."/>
            <person name="Bowser T.A."/>
            <person name="Graham I.A."/>
            <person name="Ye K."/>
        </authorList>
    </citation>
    <scope>NUCLEOTIDE SEQUENCE [LARGE SCALE GENOMIC DNA]</scope>
    <source>
        <strain evidence="4">cv. HN1</strain>
        <tissue evidence="3">Leaves</tissue>
    </source>
</reference>
<dbReference type="InterPro" id="IPR056778">
    <property type="entry name" value="UPF0261_C"/>
</dbReference>
<feature type="domain" description="UPF0261" evidence="2">
    <location>
        <begin position="213"/>
        <end position="298"/>
    </location>
</feature>
<sequence length="339" mass="35961">MASTVADKVFRVFCIATADTKLEELLFLSDSVQSNLDKFHNNISASTKVEVTIVDVSANKKEKKGEDEILSSYYGTDNQQQVSSENILPNDRGEAIAVMSKALELFLKKNLDNQILAGAIGLGGSGGTSLISHALKSLPLGIPKLIVSTLASGNTSHYIGTSDLILIPSVVDICGINSISQVVYSNAVAAVAGMVVGRISGFKDVTSTVTKTPTIGITMNGVTTICVNFVKEKLDKQGFETLIFHATGLGGRAMEDLVTSGFIQGVLDITTTEVADCLVGGIMACDSSRFDRIMEKKISAMRTTIDENKRGATFIADKLNKSSSSSKICICLPGRGISF</sequence>
<dbReference type="Gramene" id="RZC72180">
    <property type="protein sequence ID" value="RZC72180"/>
    <property type="gene ID" value="C5167_035380"/>
</dbReference>
<dbReference type="Gene3D" id="3.40.50.12020">
    <property type="entry name" value="Uncharacterised protein family UPF0261, NN domain"/>
    <property type="match status" value="1"/>
</dbReference>
<dbReference type="PANTHER" id="PTHR31862">
    <property type="entry name" value="UPF0261 DOMAIN PROTEIN (AFU_ORTHOLOGUE AFUA_1G10120)"/>
    <property type="match status" value="1"/>
</dbReference>
<evidence type="ECO:0000313" key="4">
    <source>
        <dbReference type="Proteomes" id="UP000316621"/>
    </source>
</evidence>
<evidence type="ECO:0000259" key="1">
    <source>
        <dbReference type="Pfam" id="PF06792"/>
    </source>
</evidence>
<feature type="domain" description="UPF0261" evidence="1">
    <location>
        <begin position="11"/>
        <end position="197"/>
    </location>
</feature>